<gene>
    <name evidence="3" type="ORF">Q9312_03660</name>
</gene>
<dbReference type="EMBL" id="CP133548">
    <property type="protein sequence ID" value="WMS89274.1"/>
    <property type="molecule type" value="Genomic_DNA"/>
</dbReference>
<dbReference type="GO" id="GO:0080120">
    <property type="term" value="P:CAAX-box protein maturation"/>
    <property type="evidence" value="ECO:0007669"/>
    <property type="project" value="UniProtKB-ARBA"/>
</dbReference>
<keyword evidence="1" id="KW-0472">Membrane</keyword>
<accession>A0AA51X8T3</accession>
<evidence type="ECO:0000313" key="3">
    <source>
        <dbReference type="EMBL" id="WMS89274.1"/>
    </source>
</evidence>
<protein>
    <submittedName>
        <fullName evidence="3">Type II CAAX endopeptidase family protein</fullName>
    </submittedName>
</protein>
<keyword evidence="1" id="KW-1133">Transmembrane helix</keyword>
<evidence type="ECO:0000313" key="4">
    <source>
        <dbReference type="Proteomes" id="UP001239782"/>
    </source>
</evidence>
<dbReference type="KEGG" id="plei:Q9312_03660"/>
<feature type="transmembrane region" description="Helical" evidence="1">
    <location>
        <begin position="67"/>
        <end position="92"/>
    </location>
</feature>
<evidence type="ECO:0000256" key="1">
    <source>
        <dbReference type="SAM" id="Phobius"/>
    </source>
</evidence>
<keyword evidence="1" id="KW-0812">Transmembrane</keyword>
<evidence type="ECO:0000259" key="2">
    <source>
        <dbReference type="Pfam" id="PF02517"/>
    </source>
</evidence>
<dbReference type="PANTHER" id="PTHR36435:SF1">
    <property type="entry name" value="CAAX AMINO TERMINAL PROTEASE FAMILY PROTEIN"/>
    <property type="match status" value="1"/>
</dbReference>
<dbReference type="InterPro" id="IPR052710">
    <property type="entry name" value="CAAX_protease"/>
</dbReference>
<keyword evidence="4" id="KW-1185">Reference proteome</keyword>
<dbReference type="Proteomes" id="UP001239782">
    <property type="component" value="Chromosome"/>
</dbReference>
<sequence length="213" mass="23399">MIASLLLSHQLTLFFLEAGYLDFIFSNHYVRGLERQLVFLLSASVAIVVAFVGFDQPVQREKGAAKWAIHVLYVIITLLAAAVWALTVQLVIKSILEWSSEFPFNALPVNGFGDMCTTNRLALILVAVVFAPLIEEVLFRGVLLNKISKITSPLLAVTLTSVLFALLHGYSLNAVMAFTSSLLLGILYLKSQRLSLCIVAHATFNLTTTLVLC</sequence>
<feature type="transmembrane region" description="Helical" evidence="1">
    <location>
        <begin position="121"/>
        <end position="138"/>
    </location>
</feature>
<feature type="transmembrane region" description="Helical" evidence="1">
    <location>
        <begin position="150"/>
        <end position="167"/>
    </location>
</feature>
<feature type="transmembrane region" description="Helical" evidence="1">
    <location>
        <begin position="37"/>
        <end position="55"/>
    </location>
</feature>
<dbReference type="GO" id="GO:0004175">
    <property type="term" value="F:endopeptidase activity"/>
    <property type="evidence" value="ECO:0007669"/>
    <property type="project" value="UniProtKB-ARBA"/>
</dbReference>
<dbReference type="PANTHER" id="PTHR36435">
    <property type="entry name" value="SLR1288 PROTEIN"/>
    <property type="match status" value="1"/>
</dbReference>
<organism evidence="3 4">
    <name type="scientific">Pleionea litopenaei</name>
    <dbReference type="NCBI Taxonomy" id="3070815"/>
    <lineage>
        <taxon>Bacteria</taxon>
        <taxon>Pseudomonadati</taxon>
        <taxon>Pseudomonadota</taxon>
        <taxon>Gammaproteobacteria</taxon>
        <taxon>Oceanospirillales</taxon>
        <taxon>Pleioneaceae</taxon>
        <taxon>Pleionea</taxon>
    </lineage>
</organism>
<feature type="domain" description="CAAX prenyl protease 2/Lysostaphin resistance protein A-like" evidence="2">
    <location>
        <begin position="120"/>
        <end position="206"/>
    </location>
</feature>
<dbReference type="InterPro" id="IPR003675">
    <property type="entry name" value="Rce1/LyrA-like_dom"/>
</dbReference>
<dbReference type="AlphaFoldDB" id="A0AA51X8T3"/>
<dbReference type="RefSeq" id="WP_309204548.1">
    <property type="nucleotide sequence ID" value="NZ_CP133548.1"/>
</dbReference>
<name>A0AA51X8T3_9GAMM</name>
<proteinExistence type="predicted"/>
<dbReference type="Pfam" id="PF02517">
    <property type="entry name" value="Rce1-like"/>
    <property type="match status" value="1"/>
</dbReference>
<reference evidence="3 4" key="1">
    <citation type="submission" date="2023-08" db="EMBL/GenBank/DDBJ databases">
        <title>Pleionea litopenaei sp. nov., isolated from stomach of juvenile Litopenaeus vannamei.</title>
        <authorList>
            <person name="Rho A.M."/>
            <person name="Hwang C.Y."/>
        </authorList>
    </citation>
    <scope>NUCLEOTIDE SEQUENCE [LARGE SCALE GENOMIC DNA]</scope>
    <source>
        <strain evidence="3 4">HL-JVS1</strain>
    </source>
</reference>